<gene>
    <name evidence="2" type="primary">LOC100187039-002</name>
</gene>
<sequence>MKTMADCKNQKELTVAMDENLHAIQYFGTCAEQMTDMVFNLCVQNFIALIPATRAYLHEYFEDELTSPEQIQTGVLQFVELFYSSLDLPSEILANYLNHVVLNIPLHAMVQDSILRRKFEKVTNPVTSKHADIITDQESKIQDLNFQIKKARQVHTLLQNKLQDVDKIEHRLLELLNHIKMLNSNSDMNQLTSILKQIKKCNK</sequence>
<protein>
    <submittedName>
        <fullName evidence="2">Uncharacterized protein LOC100187039</fullName>
    </submittedName>
</protein>
<dbReference type="GO" id="GO:0000278">
    <property type="term" value="P:mitotic cell cycle"/>
    <property type="evidence" value="ECO:0007669"/>
    <property type="project" value="InterPro"/>
</dbReference>
<keyword evidence="1" id="KW-0175">Coiled coil</keyword>
<dbReference type="InterPro" id="IPR008685">
    <property type="entry name" value="Centromere_Mis12"/>
</dbReference>
<reference evidence="2" key="1">
    <citation type="submission" date="2020-04" db="EMBL/GenBank/DDBJ databases">
        <authorList>
            <person name="Neveu A P."/>
        </authorList>
    </citation>
    <scope>NUCLEOTIDE SEQUENCE</scope>
    <source>
        <tissue evidence="2">Whole embryo</tissue>
    </source>
</reference>
<dbReference type="EMBL" id="LR787179">
    <property type="protein sequence ID" value="CAB3263041.1"/>
    <property type="molecule type" value="mRNA"/>
</dbReference>
<evidence type="ECO:0000256" key="1">
    <source>
        <dbReference type="SAM" id="Coils"/>
    </source>
</evidence>
<dbReference type="GO" id="GO:0000775">
    <property type="term" value="C:chromosome, centromeric region"/>
    <property type="evidence" value="ECO:0007669"/>
    <property type="project" value="InterPro"/>
</dbReference>
<dbReference type="Pfam" id="PF05859">
    <property type="entry name" value="Mis12"/>
    <property type="match status" value="1"/>
</dbReference>
<evidence type="ECO:0000313" key="2">
    <source>
        <dbReference type="EMBL" id="CAB3263041.1"/>
    </source>
</evidence>
<dbReference type="GO" id="GO:0005634">
    <property type="term" value="C:nucleus"/>
    <property type="evidence" value="ECO:0007669"/>
    <property type="project" value="InterPro"/>
</dbReference>
<dbReference type="AlphaFoldDB" id="A0A6F9DIL1"/>
<name>A0A6F9DIL1_9ASCI</name>
<feature type="coiled-coil region" evidence="1">
    <location>
        <begin position="134"/>
        <end position="185"/>
    </location>
</feature>
<organism evidence="2">
    <name type="scientific">Phallusia mammillata</name>
    <dbReference type="NCBI Taxonomy" id="59560"/>
    <lineage>
        <taxon>Eukaryota</taxon>
        <taxon>Metazoa</taxon>
        <taxon>Chordata</taxon>
        <taxon>Tunicata</taxon>
        <taxon>Ascidiacea</taxon>
        <taxon>Phlebobranchia</taxon>
        <taxon>Ascidiidae</taxon>
        <taxon>Phallusia</taxon>
    </lineage>
</organism>
<proteinExistence type="evidence at transcript level"/>
<accession>A0A6F9DIL1</accession>